<protein>
    <submittedName>
        <fullName evidence="1">Putative secreted protein</fullName>
    </submittedName>
</protein>
<accession>A0A6M2E1P2</accession>
<evidence type="ECO:0000313" key="1">
    <source>
        <dbReference type="EMBL" id="NOV51810.1"/>
    </source>
</evidence>
<organism evidence="1">
    <name type="scientific">Xenopsylla cheopis</name>
    <name type="common">Oriental rat flea</name>
    <name type="synonym">Pulex cheopis</name>
    <dbReference type="NCBI Taxonomy" id="163159"/>
    <lineage>
        <taxon>Eukaryota</taxon>
        <taxon>Metazoa</taxon>
        <taxon>Ecdysozoa</taxon>
        <taxon>Arthropoda</taxon>
        <taxon>Hexapoda</taxon>
        <taxon>Insecta</taxon>
        <taxon>Pterygota</taxon>
        <taxon>Neoptera</taxon>
        <taxon>Endopterygota</taxon>
        <taxon>Siphonaptera</taxon>
        <taxon>Pulicidae</taxon>
        <taxon>Xenopsyllinae</taxon>
        <taxon>Xenopsylla</taxon>
    </lineage>
</organism>
<name>A0A6M2E1P2_XENCH</name>
<dbReference type="AlphaFoldDB" id="A0A6M2E1P2"/>
<proteinExistence type="predicted"/>
<dbReference type="EMBL" id="GIIL01008084">
    <property type="protein sequence ID" value="NOV51810.1"/>
    <property type="molecule type" value="Transcribed_RNA"/>
</dbReference>
<reference evidence="1" key="1">
    <citation type="submission" date="2020-03" db="EMBL/GenBank/DDBJ databases">
        <title>Transcriptomic Profiling of the Digestive Tract of the Rat Flea, Xenopsylla cheopis, Following Blood Feeding and Infection with Yersinia pestis.</title>
        <authorList>
            <person name="Bland D.M."/>
            <person name="Martens C.A."/>
            <person name="Virtaneva K."/>
            <person name="Kanakabandi K."/>
            <person name="Long D."/>
            <person name="Rosenke R."/>
            <person name="Saturday G.A."/>
            <person name="Hoyt F.H."/>
            <person name="Bruno D.P."/>
            <person name="Ribeiro J.M.C."/>
            <person name="Hinnebusch J."/>
        </authorList>
    </citation>
    <scope>NUCLEOTIDE SEQUENCE</scope>
</reference>
<sequence>MFLIVVVGVTVVEGQEIVIEMIITMEVVVVAIEADGEITIGTDAAHLLTTEGEEVDDRVHVLILHVVINQMLWTQEIAWRSRGNILFKCFIYFVSIFFFNFKRISQT</sequence>